<dbReference type="PANTHER" id="PTHR43812:SF2">
    <property type="entry name" value="FLAVIN REDUCTASE LIKE DOMAIN-CONTAINING PROTEIN"/>
    <property type="match status" value="1"/>
</dbReference>
<reference evidence="2 3" key="1">
    <citation type="submission" date="2020-08" db="EMBL/GenBank/DDBJ databases">
        <title>Genomic Encyclopedia of Type Strains, Phase IV (KMG-IV): sequencing the most valuable type-strain genomes for metagenomic binning, comparative biology and taxonomic classification.</title>
        <authorList>
            <person name="Goeker M."/>
        </authorList>
    </citation>
    <scope>NUCLEOTIDE SEQUENCE [LARGE SCALE GENOMIC DNA]</scope>
    <source>
        <strain evidence="2 3">DSM 27026</strain>
    </source>
</reference>
<dbReference type="RefSeq" id="WP_183265633.1">
    <property type="nucleotide sequence ID" value="NZ_JACHFJ010000002.1"/>
</dbReference>
<dbReference type="InterPro" id="IPR002563">
    <property type="entry name" value="Flavin_Rdtase-like_dom"/>
</dbReference>
<dbReference type="SMART" id="SM00903">
    <property type="entry name" value="Flavin_Reduct"/>
    <property type="match status" value="1"/>
</dbReference>
<dbReference type="PANTHER" id="PTHR43812">
    <property type="entry name" value="BLR2425 PROTEIN"/>
    <property type="match status" value="1"/>
</dbReference>
<evidence type="ECO:0000313" key="3">
    <source>
        <dbReference type="Proteomes" id="UP000553706"/>
    </source>
</evidence>
<comment type="caution">
    <text evidence="2">The sequence shown here is derived from an EMBL/GenBank/DDBJ whole genome shotgun (WGS) entry which is preliminary data.</text>
</comment>
<evidence type="ECO:0000259" key="1">
    <source>
        <dbReference type="SMART" id="SM00903"/>
    </source>
</evidence>
<dbReference type="InterPro" id="IPR012349">
    <property type="entry name" value="Split_barrel_FMN-bd"/>
</dbReference>
<proteinExistence type="predicted"/>
<dbReference type="AlphaFoldDB" id="A0A840VA81"/>
<accession>A0A840VA81</accession>
<name>A0A840VA81_9PROT</name>
<dbReference type="Pfam" id="PF01613">
    <property type="entry name" value="Flavin_Reduct"/>
    <property type="match status" value="1"/>
</dbReference>
<dbReference type="SUPFAM" id="SSF50475">
    <property type="entry name" value="FMN-binding split barrel"/>
    <property type="match status" value="1"/>
</dbReference>
<evidence type="ECO:0000313" key="2">
    <source>
        <dbReference type="EMBL" id="MBB5372626.1"/>
    </source>
</evidence>
<dbReference type="Proteomes" id="UP000553706">
    <property type="component" value="Unassembled WGS sequence"/>
</dbReference>
<protein>
    <submittedName>
        <fullName evidence="2">Flavin reductase (DIM6/NTAB) family NADH-FMN oxidoreductase RutF</fullName>
    </submittedName>
</protein>
<feature type="domain" description="Flavin reductase like" evidence="1">
    <location>
        <begin position="24"/>
        <end position="175"/>
    </location>
</feature>
<gene>
    <name evidence="2" type="ORF">HNP71_000864</name>
</gene>
<dbReference type="GO" id="GO:0010181">
    <property type="term" value="F:FMN binding"/>
    <property type="evidence" value="ECO:0007669"/>
    <property type="project" value="InterPro"/>
</dbReference>
<sequence>MEQDHFYEPAKGHGLKHDPFNAIVGPRPIGWISSRGADGSVNLAPYSFFNAFCYHPPIIGFSSIGAKDTLRNVRETGEFVWNLATRELAEAMNATSATAAYGVDEFTLAGLEKAPANLVQPPRVAASPVNFECKVAEIVQLKGWQGQPAEAWLVLGEVVGVHIAPHLIVDGVFDTFSARILLRAGGATAYAEVLPETRLDMKRPG</sequence>
<dbReference type="GO" id="GO:0016646">
    <property type="term" value="F:oxidoreductase activity, acting on the CH-NH group of donors, NAD or NADP as acceptor"/>
    <property type="evidence" value="ECO:0007669"/>
    <property type="project" value="UniProtKB-ARBA"/>
</dbReference>
<dbReference type="Gene3D" id="2.30.110.10">
    <property type="entry name" value="Electron Transport, Fmn-binding Protein, Chain A"/>
    <property type="match status" value="1"/>
</dbReference>
<keyword evidence="3" id="KW-1185">Reference proteome</keyword>
<organism evidence="2 3">
    <name type="scientific">Acidocella aromatica</name>
    <dbReference type="NCBI Taxonomy" id="1303579"/>
    <lineage>
        <taxon>Bacteria</taxon>
        <taxon>Pseudomonadati</taxon>
        <taxon>Pseudomonadota</taxon>
        <taxon>Alphaproteobacteria</taxon>
        <taxon>Acetobacterales</taxon>
        <taxon>Acidocellaceae</taxon>
        <taxon>Acidocella</taxon>
    </lineage>
</organism>
<dbReference type="EMBL" id="JACHFJ010000002">
    <property type="protein sequence ID" value="MBB5372626.1"/>
    <property type="molecule type" value="Genomic_DNA"/>
</dbReference>